<evidence type="ECO:0000256" key="9">
    <source>
        <dbReference type="ARBA" id="ARBA00041103"/>
    </source>
</evidence>
<evidence type="ECO:0000256" key="4">
    <source>
        <dbReference type="ARBA" id="ARBA00022597"/>
    </source>
</evidence>
<keyword evidence="6" id="KW-0256">Endoplasmic reticulum</keyword>
<evidence type="ECO:0000256" key="8">
    <source>
        <dbReference type="ARBA" id="ARBA00023136"/>
    </source>
</evidence>
<proteinExistence type="inferred from homology"/>
<evidence type="ECO:0000256" key="5">
    <source>
        <dbReference type="ARBA" id="ARBA00022692"/>
    </source>
</evidence>
<dbReference type="InterPro" id="IPR037185">
    <property type="entry name" value="EmrE-like"/>
</dbReference>
<feature type="transmembrane region" description="Helical" evidence="10">
    <location>
        <begin position="279"/>
        <end position="295"/>
    </location>
</feature>
<evidence type="ECO:0000256" key="2">
    <source>
        <dbReference type="ARBA" id="ARBA00010694"/>
    </source>
</evidence>
<feature type="transmembrane region" description="Helical" evidence="10">
    <location>
        <begin position="251"/>
        <end position="267"/>
    </location>
</feature>
<reference evidence="11" key="1">
    <citation type="submission" date="2023-02" db="EMBL/GenBank/DDBJ databases">
        <title>Identification and recombinant expression of a fungal hydrolase from Papiliotrema laurentii that hydrolyzes apple cutin and clears colloidal polyester polyurethane.</title>
        <authorList>
            <consortium name="DOE Joint Genome Institute"/>
            <person name="Roman V.A."/>
            <person name="Bojanowski C."/>
            <person name="Crable B.R."/>
            <person name="Wagner D.N."/>
            <person name="Hung C.S."/>
            <person name="Nadeau L.J."/>
            <person name="Schratz L."/>
            <person name="Haridas S."/>
            <person name="Pangilinan J."/>
            <person name="Lipzen A."/>
            <person name="Na H."/>
            <person name="Yan M."/>
            <person name="Ng V."/>
            <person name="Grigoriev I.V."/>
            <person name="Spatafora J.W."/>
            <person name="Barlow D."/>
            <person name="Biffinger J."/>
            <person name="Kelley-Loughnane N."/>
            <person name="Varaljay V.A."/>
            <person name="Crookes-Goodson W.J."/>
        </authorList>
    </citation>
    <scope>NUCLEOTIDE SEQUENCE</scope>
    <source>
        <strain evidence="11">5307AH</strain>
    </source>
</reference>
<evidence type="ECO:0000256" key="7">
    <source>
        <dbReference type="ARBA" id="ARBA00022989"/>
    </source>
</evidence>
<dbReference type="Pfam" id="PF08449">
    <property type="entry name" value="UAA"/>
    <property type="match status" value="1"/>
</dbReference>
<organism evidence="11 12">
    <name type="scientific">Papiliotrema laurentii</name>
    <name type="common">Cryptococcus laurentii</name>
    <dbReference type="NCBI Taxonomy" id="5418"/>
    <lineage>
        <taxon>Eukaryota</taxon>
        <taxon>Fungi</taxon>
        <taxon>Dikarya</taxon>
        <taxon>Basidiomycota</taxon>
        <taxon>Agaricomycotina</taxon>
        <taxon>Tremellomycetes</taxon>
        <taxon>Tremellales</taxon>
        <taxon>Rhynchogastremaceae</taxon>
        <taxon>Papiliotrema</taxon>
    </lineage>
</organism>
<dbReference type="GO" id="GO:0005459">
    <property type="term" value="F:UDP-galactose transmembrane transporter activity"/>
    <property type="evidence" value="ECO:0007669"/>
    <property type="project" value="TreeGrafter"/>
</dbReference>
<accession>A0AAD9CVI6</accession>
<comment type="similarity">
    <text evidence="2">Belongs to the nucleotide-sugar transporter family. SLC35B subfamily.</text>
</comment>
<dbReference type="PANTHER" id="PTHR10778">
    <property type="entry name" value="SOLUTE CARRIER FAMILY 35 MEMBER B"/>
    <property type="match status" value="1"/>
</dbReference>
<dbReference type="EMBL" id="JAODAN010000011">
    <property type="protein sequence ID" value="KAK1921368.1"/>
    <property type="molecule type" value="Genomic_DNA"/>
</dbReference>
<dbReference type="GO" id="GO:0000139">
    <property type="term" value="C:Golgi membrane"/>
    <property type="evidence" value="ECO:0007669"/>
    <property type="project" value="TreeGrafter"/>
</dbReference>
<comment type="caution">
    <text evidence="11">The sequence shown here is derived from an EMBL/GenBank/DDBJ whole genome shotgun (WGS) entry which is preliminary data.</text>
</comment>
<feature type="transmembrane region" description="Helical" evidence="10">
    <location>
        <begin position="382"/>
        <end position="400"/>
    </location>
</feature>
<keyword evidence="4" id="KW-0762">Sugar transport</keyword>
<dbReference type="GO" id="GO:0005789">
    <property type="term" value="C:endoplasmic reticulum membrane"/>
    <property type="evidence" value="ECO:0007669"/>
    <property type="project" value="UniProtKB-SubCell"/>
</dbReference>
<keyword evidence="8 10" id="KW-0472">Membrane</keyword>
<feature type="transmembrane region" description="Helical" evidence="10">
    <location>
        <begin position="59"/>
        <end position="79"/>
    </location>
</feature>
<keyword evidence="5 10" id="KW-0812">Transmembrane</keyword>
<dbReference type="InterPro" id="IPR013657">
    <property type="entry name" value="SCL35B1-4/HUT1"/>
</dbReference>
<comment type="subcellular location">
    <subcellularLocation>
        <location evidence="1">Endoplasmic reticulum membrane</location>
        <topology evidence="1">Multi-pass membrane protein</topology>
    </subcellularLocation>
</comment>
<dbReference type="Proteomes" id="UP001182556">
    <property type="component" value="Unassembled WGS sequence"/>
</dbReference>
<evidence type="ECO:0000256" key="1">
    <source>
        <dbReference type="ARBA" id="ARBA00004477"/>
    </source>
</evidence>
<keyword evidence="7 10" id="KW-1133">Transmembrane helix</keyword>
<evidence type="ECO:0000313" key="12">
    <source>
        <dbReference type="Proteomes" id="UP001182556"/>
    </source>
</evidence>
<keyword evidence="3" id="KW-0813">Transport</keyword>
<feature type="transmembrane region" description="Helical" evidence="10">
    <location>
        <begin position="437"/>
        <end position="456"/>
    </location>
</feature>
<dbReference type="PANTHER" id="PTHR10778:SF10">
    <property type="entry name" value="SOLUTE CARRIER FAMILY 35 MEMBER B1"/>
    <property type="match status" value="1"/>
</dbReference>
<evidence type="ECO:0000256" key="10">
    <source>
        <dbReference type="SAM" id="Phobius"/>
    </source>
</evidence>
<gene>
    <name evidence="11" type="ORF">DB88DRAFT_500511</name>
</gene>
<evidence type="ECO:0000256" key="3">
    <source>
        <dbReference type="ARBA" id="ARBA00022448"/>
    </source>
</evidence>
<sequence length="470" mass="52092">MGLVRLAICVSGVYATFLLWAIAQERLVSVPFPSKLHPTRLQPPAPDNSHKGDRFPSPIFLTFAQAIASSLCAFTYLLFNAYRDGSLRHKGVSGIIGWTAIVTSLRERRAQPIETPGMMYREKMEAPLSVGSPRRRRVERSQENGKVVDLTDLDGEKEKFEQGEKETDVNGHLTVPGSYVSSPGGPVPWRRTLPGLVLQVAAFQTTAGPIGFLALEHISYPTMVLGKSCKLIPVLLLNVLIYRRRFSSHKYVVVGLVTLGISLFMLLGDKSKKGGSDSIYGFSLLLLNLFIDGLTNSTQDQIFTTYRNFTGQQMMFVMAILTQILLFPFLLLPLPTHPLSILHHLPIPLAPHLGPRISGAPIIFSRPAFFESIQFLLTHPTAFEPLIAFACLGGLGQLFIFETIQHFGSLTLVMVTVTRKLFTMLLSVIVFEHVLNKGQWIGVAVVFLGIAVEAGIKRMDVMKRARRDPK</sequence>
<evidence type="ECO:0000313" key="11">
    <source>
        <dbReference type="EMBL" id="KAK1921368.1"/>
    </source>
</evidence>
<dbReference type="AlphaFoldDB" id="A0AAD9CVI6"/>
<name>A0AAD9CVI6_PAPLA</name>
<feature type="transmembrane region" description="Helical" evidence="10">
    <location>
        <begin position="316"/>
        <end position="334"/>
    </location>
</feature>
<evidence type="ECO:0000256" key="6">
    <source>
        <dbReference type="ARBA" id="ARBA00022824"/>
    </source>
</evidence>
<dbReference type="SUPFAM" id="SSF103481">
    <property type="entry name" value="Multidrug resistance efflux transporter EmrE"/>
    <property type="match status" value="1"/>
</dbReference>
<feature type="transmembrane region" description="Helical" evidence="10">
    <location>
        <begin position="412"/>
        <end position="431"/>
    </location>
</feature>
<dbReference type="GO" id="GO:0005460">
    <property type="term" value="F:UDP-glucose transmembrane transporter activity"/>
    <property type="evidence" value="ECO:0007669"/>
    <property type="project" value="TreeGrafter"/>
</dbReference>
<protein>
    <recommendedName>
        <fullName evidence="9">UDP-galactose transporter homolog 1</fullName>
    </recommendedName>
</protein>
<keyword evidence="12" id="KW-1185">Reference proteome</keyword>